<proteinExistence type="inferred from homology"/>
<keyword evidence="3" id="KW-0472">Membrane</keyword>
<feature type="region of interest" description="Disordered" evidence="2">
    <location>
        <begin position="533"/>
        <end position="590"/>
    </location>
</feature>
<dbReference type="InterPro" id="IPR050922">
    <property type="entry name" value="LytR/CpsA/Psr_CW_biosynth"/>
</dbReference>
<accession>A0A542YNG6</accession>
<feature type="compositionally biased region" description="Polar residues" evidence="2">
    <location>
        <begin position="25"/>
        <end position="34"/>
    </location>
</feature>
<keyword evidence="6" id="KW-1185">Reference proteome</keyword>
<dbReference type="AlphaFoldDB" id="A0A542YNG6"/>
<dbReference type="Pfam" id="PF03816">
    <property type="entry name" value="LytR_cpsA_psr"/>
    <property type="match status" value="1"/>
</dbReference>
<name>A0A542YNG6_9MICO</name>
<sequence length="590" mass="62623">MSFLPPRGGEPPRDPGAAGEPGEPSQTGEPSQPGETPDPVEQQEAGEADDAGDAPAFTYRAGRVADGTPRSRAEARRMVREDDGSLGRSLGLTALGTVVPGAGLSLTRRRTLGLALLTVAVIGLIAVVWYVVNRGALESALDLATRPRLLRMLAIGLVVGGLVWMGSIVLTALTTRPSSPSTGQRVGLSVFTAVMCLVIAAPVAMGLRYIDAHTDAVDKIFTGPSTAGGGSSTDDSGGEGPRLEADDPWAHTSHVNVLLLGSDAGDNREGVRTDSMIIASIDTETGDTVLFGIPRNLQQVPIPEDSPLHNAWPDGYNCGNECLMNGIWTEAEVQADMHPEWFEGDDNPGLTATREVLSEVIGQPINYTVIINLDGFKDLIDAMGGVEINVQERIPLGGQTWTDAAGNSHLIEGTENGWLEVGPKKLNGYQALWYSRSRITSDDFSRMRRQRCVVAAVVQQVNPMTMLQRYPQIASVAGENISVSIAPDDLPAWAELVLRVQQGEIKSLPFTNENLDTADPDYAEIRAIVDEAINPPEPTPTTPADAGASEDATGAETTTEESTTQAPTDDGSMETTEEPKDELTEVGAVC</sequence>
<dbReference type="PANTHER" id="PTHR33392:SF6">
    <property type="entry name" value="POLYISOPRENYL-TEICHOIC ACID--PEPTIDOGLYCAN TEICHOIC ACID TRANSFERASE TAGU"/>
    <property type="match status" value="1"/>
</dbReference>
<comment type="caution">
    <text evidence="5">The sequence shown here is derived from an EMBL/GenBank/DDBJ whole genome shotgun (WGS) entry which is preliminary data.</text>
</comment>
<feature type="compositionally biased region" description="Basic and acidic residues" evidence="2">
    <location>
        <begin position="69"/>
        <end position="83"/>
    </location>
</feature>
<evidence type="ECO:0000256" key="3">
    <source>
        <dbReference type="SAM" id="Phobius"/>
    </source>
</evidence>
<keyword evidence="3" id="KW-0812">Transmembrane</keyword>
<reference evidence="5 6" key="1">
    <citation type="submission" date="2019-06" db="EMBL/GenBank/DDBJ databases">
        <title>Sequencing the genomes of 1000 actinobacteria strains.</title>
        <authorList>
            <person name="Klenk H.-P."/>
        </authorList>
    </citation>
    <scope>NUCLEOTIDE SEQUENCE [LARGE SCALE GENOMIC DNA]</scope>
    <source>
        <strain evidence="5 6">DSM 12335</strain>
    </source>
</reference>
<dbReference type="Gene3D" id="3.40.630.190">
    <property type="entry name" value="LCP protein"/>
    <property type="match status" value="1"/>
</dbReference>
<dbReference type="Proteomes" id="UP000319516">
    <property type="component" value="Unassembled WGS sequence"/>
</dbReference>
<protein>
    <submittedName>
        <fullName evidence="5">LytR family transcriptional attenuator</fullName>
    </submittedName>
</protein>
<evidence type="ECO:0000256" key="1">
    <source>
        <dbReference type="ARBA" id="ARBA00006068"/>
    </source>
</evidence>
<feature type="region of interest" description="Disordered" evidence="2">
    <location>
        <begin position="1"/>
        <end position="83"/>
    </location>
</feature>
<feature type="domain" description="Cell envelope-related transcriptional attenuator" evidence="4">
    <location>
        <begin position="272"/>
        <end position="461"/>
    </location>
</feature>
<feature type="region of interest" description="Disordered" evidence="2">
    <location>
        <begin position="222"/>
        <end position="244"/>
    </location>
</feature>
<comment type="similarity">
    <text evidence="1">Belongs to the LytR/CpsA/Psr (LCP) family.</text>
</comment>
<feature type="transmembrane region" description="Helical" evidence="3">
    <location>
        <begin position="186"/>
        <end position="210"/>
    </location>
</feature>
<dbReference type="OrthoDB" id="3573673at2"/>
<dbReference type="EMBL" id="VFOP01000001">
    <property type="protein sequence ID" value="TQL49640.1"/>
    <property type="molecule type" value="Genomic_DNA"/>
</dbReference>
<feature type="compositionally biased region" description="Low complexity" evidence="2">
    <location>
        <begin position="15"/>
        <end position="24"/>
    </location>
</feature>
<dbReference type="PANTHER" id="PTHR33392">
    <property type="entry name" value="POLYISOPRENYL-TEICHOIC ACID--PEPTIDOGLYCAN TEICHOIC ACID TRANSFERASE TAGU"/>
    <property type="match status" value="1"/>
</dbReference>
<evidence type="ECO:0000259" key="4">
    <source>
        <dbReference type="Pfam" id="PF03816"/>
    </source>
</evidence>
<dbReference type="InterPro" id="IPR004474">
    <property type="entry name" value="LytR_CpsA_psr"/>
</dbReference>
<evidence type="ECO:0000256" key="2">
    <source>
        <dbReference type="SAM" id="MobiDB-lite"/>
    </source>
</evidence>
<feature type="transmembrane region" description="Helical" evidence="3">
    <location>
        <begin position="112"/>
        <end position="132"/>
    </location>
</feature>
<gene>
    <name evidence="5" type="ORF">FB467_0717</name>
</gene>
<organism evidence="5 6">
    <name type="scientific">Ornithinicoccus hortensis</name>
    <dbReference type="NCBI Taxonomy" id="82346"/>
    <lineage>
        <taxon>Bacteria</taxon>
        <taxon>Bacillati</taxon>
        <taxon>Actinomycetota</taxon>
        <taxon>Actinomycetes</taxon>
        <taxon>Micrococcales</taxon>
        <taxon>Intrasporangiaceae</taxon>
        <taxon>Ornithinicoccus</taxon>
    </lineage>
</organism>
<keyword evidence="3" id="KW-1133">Transmembrane helix</keyword>
<feature type="transmembrane region" description="Helical" evidence="3">
    <location>
        <begin position="152"/>
        <end position="174"/>
    </location>
</feature>
<dbReference type="NCBIfam" id="TIGR00350">
    <property type="entry name" value="lytR_cpsA_psr"/>
    <property type="match status" value="1"/>
</dbReference>
<feature type="compositionally biased region" description="Low complexity" evidence="2">
    <location>
        <begin position="542"/>
        <end position="564"/>
    </location>
</feature>
<evidence type="ECO:0000313" key="5">
    <source>
        <dbReference type="EMBL" id="TQL49640.1"/>
    </source>
</evidence>
<evidence type="ECO:0000313" key="6">
    <source>
        <dbReference type="Proteomes" id="UP000319516"/>
    </source>
</evidence>